<keyword evidence="2 9" id="KW-0813">Transport</keyword>
<reference evidence="18" key="3">
    <citation type="journal article" date="2017" name="J. Biotechnol.">
        <title>Complete genome sequence of Novosphingobium resinovorum SA1, a versatile xenobiotic-degrading bacterium capable of utilizing sulfanilic acid.</title>
        <authorList>
            <person name="Hegedus B."/>
            <person name="Kos P.B."/>
            <person name="Balint B."/>
            <person name="Maroti G."/>
            <person name="Gan H.M."/>
            <person name="Perei K."/>
            <person name="Rakhely G."/>
        </authorList>
    </citation>
    <scope>NUCLEOTIDE SEQUENCE [LARGE SCALE GENOMIC DNA]</scope>
    <source>
        <strain evidence="18">SA1</strain>
    </source>
</reference>
<evidence type="ECO:0000256" key="9">
    <source>
        <dbReference type="PROSITE-ProRule" id="PRU01360"/>
    </source>
</evidence>
<dbReference type="SUPFAM" id="SSF56935">
    <property type="entry name" value="Porins"/>
    <property type="match status" value="1"/>
</dbReference>
<keyword evidence="6 11" id="KW-0798">TonB box</keyword>
<accession>A0A031JZL9</accession>
<reference evidence="15" key="2">
    <citation type="submission" date="2016-08" db="EMBL/GenBank/DDBJ databases">
        <authorList>
            <person name="Seilhamer J.J."/>
        </authorList>
    </citation>
    <scope>NUCLEOTIDE SEQUENCE [LARGE SCALE GENOMIC DNA]</scope>
    <source>
        <strain evidence="15">SA1</strain>
    </source>
</reference>
<keyword evidence="8 9" id="KW-0998">Cell outer membrane</keyword>
<evidence type="ECO:0000256" key="8">
    <source>
        <dbReference type="ARBA" id="ARBA00023237"/>
    </source>
</evidence>
<dbReference type="InterPro" id="IPR000531">
    <property type="entry name" value="Beta-barrel_TonB"/>
</dbReference>
<evidence type="ECO:0000313" key="16">
    <source>
        <dbReference type="EMBL" id="EZP83191.1"/>
    </source>
</evidence>
<dbReference type="EMBL" id="JFYZ01000003">
    <property type="protein sequence ID" value="EZP83191.1"/>
    <property type="molecule type" value="Genomic_DNA"/>
</dbReference>
<feature type="domain" description="TonB-dependent receptor plug" evidence="14">
    <location>
        <begin position="68"/>
        <end position="180"/>
    </location>
</feature>
<keyword evidence="5 12" id="KW-0732">Signal</keyword>
<keyword evidence="18" id="KW-1185">Reference proteome</keyword>
<feature type="short sequence motif" description="TonB C-terminal box" evidence="10">
    <location>
        <begin position="917"/>
        <end position="934"/>
    </location>
</feature>
<reference evidence="16 17" key="1">
    <citation type="submission" date="2014-03" db="EMBL/GenBank/DDBJ databases">
        <title>Whole genome sequence of Novosphingobium resinovorum KF1.</title>
        <authorList>
            <person name="Gan H.M."/>
            <person name="Gan H.Y."/>
            <person name="Chew T.H."/>
            <person name="Savka M.A."/>
        </authorList>
    </citation>
    <scope>NUCLEOTIDE SEQUENCE [LARGE SCALE GENOMIC DNA]</scope>
    <source>
        <strain evidence="16 17">KF1</strain>
    </source>
</reference>
<dbReference type="Gene3D" id="2.40.170.20">
    <property type="entry name" value="TonB-dependent receptor, beta-barrel domain"/>
    <property type="match status" value="1"/>
</dbReference>
<dbReference type="PATRIC" id="fig|158500.4.peg.1332"/>
<evidence type="ECO:0000256" key="6">
    <source>
        <dbReference type="ARBA" id="ARBA00023077"/>
    </source>
</evidence>
<evidence type="ECO:0000256" key="12">
    <source>
        <dbReference type="SAM" id="SignalP"/>
    </source>
</evidence>
<dbReference type="PROSITE" id="PS52016">
    <property type="entry name" value="TONB_DEPENDENT_REC_3"/>
    <property type="match status" value="1"/>
</dbReference>
<dbReference type="PANTHER" id="PTHR47234:SF3">
    <property type="entry name" value="SECRETIN_TONB SHORT N-TERMINAL DOMAIN-CONTAINING PROTEIN"/>
    <property type="match status" value="1"/>
</dbReference>
<evidence type="ECO:0000313" key="17">
    <source>
        <dbReference type="Proteomes" id="UP000024329"/>
    </source>
</evidence>
<protein>
    <submittedName>
        <fullName evidence="16">TonB-dependent receptor</fullName>
    </submittedName>
</protein>
<evidence type="ECO:0000256" key="5">
    <source>
        <dbReference type="ARBA" id="ARBA00022729"/>
    </source>
</evidence>
<keyword evidence="4 9" id="KW-0812">Transmembrane</keyword>
<dbReference type="InterPro" id="IPR036942">
    <property type="entry name" value="Beta-barrel_TonB_sf"/>
</dbReference>
<organism evidence="16 17">
    <name type="scientific">Novosphingobium resinovorum</name>
    <dbReference type="NCBI Taxonomy" id="158500"/>
    <lineage>
        <taxon>Bacteria</taxon>
        <taxon>Pseudomonadati</taxon>
        <taxon>Pseudomonadota</taxon>
        <taxon>Alphaproteobacteria</taxon>
        <taxon>Sphingomonadales</taxon>
        <taxon>Sphingomonadaceae</taxon>
        <taxon>Novosphingobium</taxon>
    </lineage>
</organism>
<dbReference type="InterPro" id="IPR012910">
    <property type="entry name" value="Plug_dom"/>
</dbReference>
<evidence type="ECO:0000256" key="2">
    <source>
        <dbReference type="ARBA" id="ARBA00022448"/>
    </source>
</evidence>
<dbReference type="Pfam" id="PF07715">
    <property type="entry name" value="Plug"/>
    <property type="match status" value="1"/>
</dbReference>
<gene>
    <name evidence="15" type="ORF">BES08_06625</name>
    <name evidence="16" type="ORF">BV97_01294</name>
</gene>
<dbReference type="PROSITE" id="PS01156">
    <property type="entry name" value="TONB_DEPENDENT_REC_2"/>
    <property type="match status" value="1"/>
</dbReference>
<keyword evidence="7 9" id="KW-0472">Membrane</keyword>
<dbReference type="EMBL" id="CP017075">
    <property type="protein sequence ID" value="AOR78537.1"/>
    <property type="molecule type" value="Genomic_DNA"/>
</dbReference>
<dbReference type="STRING" id="158500.BES08_06625"/>
<dbReference type="Proteomes" id="UP000024329">
    <property type="component" value="Unassembled WGS sequence"/>
</dbReference>
<evidence type="ECO:0000256" key="3">
    <source>
        <dbReference type="ARBA" id="ARBA00022452"/>
    </source>
</evidence>
<dbReference type="AlphaFoldDB" id="A0A031JZL9"/>
<evidence type="ECO:0000256" key="11">
    <source>
        <dbReference type="RuleBase" id="RU003357"/>
    </source>
</evidence>
<keyword evidence="16" id="KW-0675">Receptor</keyword>
<dbReference type="KEGG" id="nre:BES08_06625"/>
<feature type="chain" id="PRO_5014496969" evidence="12">
    <location>
        <begin position="32"/>
        <end position="934"/>
    </location>
</feature>
<dbReference type="InterPro" id="IPR037066">
    <property type="entry name" value="Plug_dom_sf"/>
</dbReference>
<name>A0A031JZL9_9SPHN</name>
<dbReference type="eggNOG" id="COG1629">
    <property type="taxonomic scope" value="Bacteria"/>
</dbReference>
<dbReference type="GO" id="GO:0009279">
    <property type="term" value="C:cell outer membrane"/>
    <property type="evidence" value="ECO:0007669"/>
    <property type="project" value="UniProtKB-SubCell"/>
</dbReference>
<evidence type="ECO:0000256" key="4">
    <source>
        <dbReference type="ARBA" id="ARBA00022692"/>
    </source>
</evidence>
<proteinExistence type="inferred from homology"/>
<evidence type="ECO:0000256" key="10">
    <source>
        <dbReference type="PROSITE-ProRule" id="PRU10144"/>
    </source>
</evidence>
<feature type="domain" description="TonB-dependent receptor-like beta-barrel" evidence="13">
    <location>
        <begin position="419"/>
        <end position="899"/>
    </location>
</feature>
<evidence type="ECO:0000259" key="13">
    <source>
        <dbReference type="Pfam" id="PF00593"/>
    </source>
</evidence>
<dbReference type="Proteomes" id="UP000094626">
    <property type="component" value="Chromosome"/>
</dbReference>
<dbReference type="eggNOG" id="COG4771">
    <property type="taxonomic scope" value="Bacteria"/>
</dbReference>
<keyword evidence="3 9" id="KW-1134">Transmembrane beta strand</keyword>
<evidence type="ECO:0000313" key="15">
    <source>
        <dbReference type="EMBL" id="AOR78537.1"/>
    </source>
</evidence>
<evidence type="ECO:0000259" key="14">
    <source>
        <dbReference type="Pfam" id="PF07715"/>
    </source>
</evidence>
<comment type="similarity">
    <text evidence="9 11">Belongs to the TonB-dependent receptor family.</text>
</comment>
<dbReference type="Pfam" id="PF00593">
    <property type="entry name" value="TonB_dep_Rec_b-barrel"/>
    <property type="match status" value="1"/>
</dbReference>
<feature type="signal peptide" evidence="12">
    <location>
        <begin position="1"/>
        <end position="31"/>
    </location>
</feature>
<comment type="subcellular location">
    <subcellularLocation>
        <location evidence="1 9">Cell outer membrane</location>
        <topology evidence="1 9">Multi-pass membrane protein</topology>
    </subcellularLocation>
</comment>
<dbReference type="PANTHER" id="PTHR47234">
    <property type="match status" value="1"/>
</dbReference>
<dbReference type="InterPro" id="IPR039426">
    <property type="entry name" value="TonB-dep_rcpt-like"/>
</dbReference>
<dbReference type="Gene3D" id="2.170.130.10">
    <property type="entry name" value="TonB-dependent receptor, plug domain"/>
    <property type="match status" value="1"/>
</dbReference>
<evidence type="ECO:0000256" key="1">
    <source>
        <dbReference type="ARBA" id="ARBA00004571"/>
    </source>
</evidence>
<evidence type="ECO:0000256" key="7">
    <source>
        <dbReference type="ARBA" id="ARBA00023136"/>
    </source>
</evidence>
<evidence type="ECO:0000313" key="18">
    <source>
        <dbReference type="Proteomes" id="UP000094626"/>
    </source>
</evidence>
<dbReference type="InterPro" id="IPR010917">
    <property type="entry name" value="TonB_rcpt_CS"/>
</dbReference>
<dbReference type="RefSeq" id="WP_069709179.1">
    <property type="nucleotide sequence ID" value="NZ_CP017075.1"/>
</dbReference>
<sequence length="934" mass="99097">MLSKLHLRYDVLSCTASFAALSVALASPATAQVAVPVGAQSAATDAESPAPAGDIVVTGTRIARDGASSPTPLTVLGGDYLAARATSNVADALNELPSFRATTSSASTSSTATQAGTNFLDLRGLGSNRTLLLVDGKRHVSTAITGQVDINMIPTLLIDRVEVVTGGASAVYGSDAVAGVVNLIYKKNFTGLEGDAQYDVAQVGDAQGYRFALHGGTAFLEDRLHVSGAVEVFHNDGIGSMYTRDWGRREYGILTNPARATNGLPVRIISDHVRTSTMTPYGLVTSGLTYGDLTGTTDVRRIQFAADGTPVPFNQGTLAGSQYMIGGDGAGQGFLSDFSLAPRISRQLASGDIHYDAGDGLEFGTAFYYARSRASGQAIAPFDFGTLTIQRDNAYLPAALTAAMDAKGLTKLAFGRLSLDVGPNTSDNTTQTYRSVTDAKGRIGAWKWDAYYQYGKTDYVGRFNGVRNNARYLAAIDSVIDPATGKAVCRSTLTAPGNGCIAYNPFGDTNSTAAKEYVTGDQYYHLVTQQHVAAVNFTGPVAELWAGPLAASLGAEYRHEQASATADAASIAGAYAAGNYKPIDGRYSVREAYLEMELPVVRDLPFAKAIDLNGAVRYADYSTSGGYVTWKLGGTWDIGSGLMVRATRSRDIRAPNISELYASSVTRITSVTDPQNGNASIFIPTLTSGSTALKPEKANTFTAGVTYAPTWINGVQLSVDYYDIKINDAITSLTAQNIVDRCYAGDQSLCGLVVRSGGTISQININQINLASFATAGVDFELSYSTDLLGGRFSWRNLLTYVDKFEQSNGAVVTNLANQFNGAGVARWTGNSTIAYQHGRVGGSLVGRFVGAGKYDNLFVEGVDINDNTVSSRFYLSLNLRYDLTDDGSVQIYGVVNNLLDTDPSIAPQTTTVTNVAYFDEVGRAFRVGAKFKF</sequence>